<comment type="catalytic activity">
    <reaction evidence="14 15">
        <text>FMN + ATP + H(+) = FAD + diphosphate</text>
        <dbReference type="Rhea" id="RHEA:17237"/>
        <dbReference type="ChEBI" id="CHEBI:15378"/>
        <dbReference type="ChEBI" id="CHEBI:30616"/>
        <dbReference type="ChEBI" id="CHEBI:33019"/>
        <dbReference type="ChEBI" id="CHEBI:57692"/>
        <dbReference type="ChEBI" id="CHEBI:58210"/>
        <dbReference type="EC" id="2.7.7.2"/>
    </reaction>
</comment>
<dbReference type="Gene3D" id="2.40.30.30">
    <property type="entry name" value="Riboflavin kinase-like"/>
    <property type="match status" value="1"/>
</dbReference>
<dbReference type="GO" id="GO:0008531">
    <property type="term" value="F:riboflavin kinase activity"/>
    <property type="evidence" value="ECO:0007669"/>
    <property type="project" value="UniProtKB-UniRule"/>
</dbReference>
<dbReference type="InterPro" id="IPR023468">
    <property type="entry name" value="Riboflavin_kinase"/>
</dbReference>
<dbReference type="InterPro" id="IPR015865">
    <property type="entry name" value="Riboflavin_kinase_bac/euk"/>
</dbReference>
<proteinExistence type="inferred from homology"/>
<evidence type="ECO:0000256" key="1">
    <source>
        <dbReference type="ARBA" id="ARBA00002121"/>
    </source>
</evidence>
<comment type="similarity">
    <text evidence="15">Belongs to the ribF family.</text>
</comment>
<accession>A0A660E6F1</accession>
<dbReference type="UniPathway" id="UPA00276">
    <property type="reaction ID" value="UER00406"/>
</dbReference>
<evidence type="ECO:0000259" key="16">
    <source>
        <dbReference type="SMART" id="SM00904"/>
    </source>
</evidence>
<keyword evidence="12" id="KW-0511">Multifunctional enzyme</keyword>
<dbReference type="SMART" id="SM00904">
    <property type="entry name" value="Flavokinase"/>
    <property type="match status" value="1"/>
</dbReference>
<evidence type="ECO:0000313" key="18">
    <source>
        <dbReference type="Proteomes" id="UP000289996"/>
    </source>
</evidence>
<comment type="function">
    <text evidence="1">Catalyzes the phosphorylation of riboflavin to FMN followed by the adenylation of FMN to FAD.</text>
</comment>
<evidence type="ECO:0000256" key="8">
    <source>
        <dbReference type="ARBA" id="ARBA00022741"/>
    </source>
</evidence>
<dbReference type="UniPathway" id="UPA00277">
    <property type="reaction ID" value="UER00407"/>
</dbReference>
<dbReference type="GO" id="GO:0009231">
    <property type="term" value="P:riboflavin biosynthetic process"/>
    <property type="evidence" value="ECO:0007669"/>
    <property type="project" value="InterPro"/>
</dbReference>
<dbReference type="EMBL" id="UYIG01000121">
    <property type="protein sequence ID" value="VDG28613.1"/>
    <property type="molecule type" value="Genomic_DNA"/>
</dbReference>
<evidence type="ECO:0000256" key="2">
    <source>
        <dbReference type="ARBA" id="ARBA00004726"/>
    </source>
</evidence>
<dbReference type="PANTHER" id="PTHR22749">
    <property type="entry name" value="RIBOFLAVIN KINASE/FMN ADENYLYLTRANSFERASE"/>
    <property type="match status" value="1"/>
</dbReference>
<evidence type="ECO:0000256" key="10">
    <source>
        <dbReference type="ARBA" id="ARBA00022827"/>
    </source>
</evidence>
<keyword evidence="10 15" id="KW-0274">FAD</keyword>
<evidence type="ECO:0000256" key="3">
    <source>
        <dbReference type="ARBA" id="ARBA00005201"/>
    </source>
</evidence>
<gene>
    <name evidence="17" type="ORF">MUDAN_MDHGFNIF_03035</name>
</gene>
<dbReference type="InterPro" id="IPR023465">
    <property type="entry name" value="Riboflavin_kinase_dom_sf"/>
</dbReference>
<evidence type="ECO:0000256" key="5">
    <source>
        <dbReference type="ARBA" id="ARBA00022643"/>
    </source>
</evidence>
<comment type="pathway">
    <text evidence="2 15">Cofactor biosynthesis; FAD biosynthesis; FAD from FMN: step 1/1.</text>
</comment>
<evidence type="ECO:0000256" key="12">
    <source>
        <dbReference type="ARBA" id="ARBA00023268"/>
    </source>
</evidence>
<evidence type="ECO:0000313" key="17">
    <source>
        <dbReference type="EMBL" id="VDG28613.1"/>
    </source>
</evidence>
<keyword evidence="8 15" id="KW-0547">Nucleotide-binding</keyword>
<dbReference type="AlphaFoldDB" id="A0A660E6F1"/>
<feature type="domain" description="Riboflavin kinase" evidence="16">
    <location>
        <begin position="186"/>
        <end position="311"/>
    </location>
</feature>
<evidence type="ECO:0000256" key="4">
    <source>
        <dbReference type="ARBA" id="ARBA00022630"/>
    </source>
</evidence>
<evidence type="ECO:0000256" key="9">
    <source>
        <dbReference type="ARBA" id="ARBA00022777"/>
    </source>
</evidence>
<dbReference type="RefSeq" id="WP_130851808.1">
    <property type="nucleotide sequence ID" value="NZ_UYIG01000121.1"/>
</dbReference>
<dbReference type="FunFam" id="3.40.50.620:FF:000021">
    <property type="entry name" value="Riboflavin biosynthesis protein"/>
    <property type="match status" value="1"/>
</dbReference>
<evidence type="ECO:0000256" key="15">
    <source>
        <dbReference type="PIRNR" id="PIRNR004491"/>
    </source>
</evidence>
<evidence type="ECO:0000256" key="14">
    <source>
        <dbReference type="ARBA" id="ARBA00049494"/>
    </source>
</evidence>
<sequence>MQVIKLNYPDAANQIPADPIVLALGFFDGVHRGHQQVVQAARQEALAQKAKLAVMTFDQHPSVVFQQRDPQQVRYLTTVDEKAELMAEMGVDILYVLHFDAEVGAMPPQTFVDQLIVGLHTQTVVAGFDYTYGPADVANMQKLAIYGHNRFNIIEVPKAVDGREKISSTRIRQAVDAGAIDDANELLGYQYETQGTIVHGEARGRTIGFPTANVAHSNNTRVPGIGIYATMVEVNGTWIPGMASVGRNVTFGDHRPITVEINLLDFKGDIYGTHVKVRWCHRMRGEIKFDGAAGLVEQLKQDEQATRAYFATQPFQATPRLQVMLTTQEVEED</sequence>
<reference evidence="17 18" key="1">
    <citation type="submission" date="2018-11" db="EMBL/GenBank/DDBJ databases">
        <authorList>
            <person name="Wuyts S."/>
        </authorList>
    </citation>
    <scope>NUCLEOTIDE SEQUENCE [LARGE SCALE GENOMIC DNA]</scope>
    <source>
        <strain evidence="17">Lactobacillus mudanjiangensis AMBF249</strain>
    </source>
</reference>
<dbReference type="PIRSF" id="PIRSF004491">
    <property type="entry name" value="FAD_Synth"/>
    <property type="match status" value="1"/>
</dbReference>
<dbReference type="EC" id="2.7.7.2" evidence="15"/>
<dbReference type="GO" id="GO:0006747">
    <property type="term" value="P:FAD biosynthetic process"/>
    <property type="evidence" value="ECO:0007669"/>
    <property type="project" value="UniProtKB-UniRule"/>
</dbReference>
<dbReference type="PANTHER" id="PTHR22749:SF6">
    <property type="entry name" value="RIBOFLAVIN KINASE"/>
    <property type="match status" value="1"/>
</dbReference>
<dbReference type="CDD" id="cd02064">
    <property type="entry name" value="FAD_synthetase_N"/>
    <property type="match status" value="1"/>
</dbReference>
<name>A0A660E6F1_9LACO</name>
<comment type="pathway">
    <text evidence="3 15">Cofactor biosynthesis; FMN biosynthesis; FMN from riboflavin (ATP route): step 1/1.</text>
</comment>
<keyword evidence="5 15" id="KW-0288">FMN</keyword>
<keyword evidence="9 15" id="KW-0418">Kinase</keyword>
<dbReference type="InterPro" id="IPR014729">
    <property type="entry name" value="Rossmann-like_a/b/a_fold"/>
</dbReference>
<dbReference type="OrthoDB" id="9803667at2"/>
<dbReference type="InterPro" id="IPR002606">
    <property type="entry name" value="Riboflavin_kinase_bac"/>
</dbReference>
<dbReference type="SUPFAM" id="SSF82114">
    <property type="entry name" value="Riboflavin kinase-like"/>
    <property type="match status" value="1"/>
</dbReference>
<comment type="catalytic activity">
    <reaction evidence="13 15">
        <text>riboflavin + ATP = FMN + ADP + H(+)</text>
        <dbReference type="Rhea" id="RHEA:14357"/>
        <dbReference type="ChEBI" id="CHEBI:15378"/>
        <dbReference type="ChEBI" id="CHEBI:30616"/>
        <dbReference type="ChEBI" id="CHEBI:57986"/>
        <dbReference type="ChEBI" id="CHEBI:58210"/>
        <dbReference type="ChEBI" id="CHEBI:456216"/>
        <dbReference type="EC" id="2.7.1.26"/>
    </reaction>
</comment>
<evidence type="ECO:0000256" key="7">
    <source>
        <dbReference type="ARBA" id="ARBA00022695"/>
    </source>
</evidence>
<dbReference type="FunFam" id="2.40.30.30:FF:000003">
    <property type="entry name" value="Riboflavin biosynthesis protein"/>
    <property type="match status" value="1"/>
</dbReference>
<evidence type="ECO:0000256" key="13">
    <source>
        <dbReference type="ARBA" id="ARBA00047880"/>
    </source>
</evidence>
<organism evidence="17 18">
    <name type="scientific">Lactiplantibacillus mudanjiangensis</name>
    <dbReference type="NCBI Taxonomy" id="1296538"/>
    <lineage>
        <taxon>Bacteria</taxon>
        <taxon>Bacillati</taxon>
        <taxon>Bacillota</taxon>
        <taxon>Bacilli</taxon>
        <taxon>Lactobacillales</taxon>
        <taxon>Lactobacillaceae</taxon>
        <taxon>Lactiplantibacillus</taxon>
    </lineage>
</organism>
<dbReference type="EC" id="2.7.1.26" evidence="15"/>
<dbReference type="NCBIfam" id="TIGR00083">
    <property type="entry name" value="ribF"/>
    <property type="match status" value="1"/>
</dbReference>
<dbReference type="GO" id="GO:0009398">
    <property type="term" value="P:FMN biosynthetic process"/>
    <property type="evidence" value="ECO:0007669"/>
    <property type="project" value="UniProtKB-UniRule"/>
</dbReference>
<dbReference type="Pfam" id="PF06574">
    <property type="entry name" value="FAD_syn"/>
    <property type="match status" value="1"/>
</dbReference>
<dbReference type="Pfam" id="PF01687">
    <property type="entry name" value="Flavokinase"/>
    <property type="match status" value="1"/>
</dbReference>
<keyword evidence="11 15" id="KW-0067">ATP-binding</keyword>
<dbReference type="GO" id="GO:0003919">
    <property type="term" value="F:FMN adenylyltransferase activity"/>
    <property type="evidence" value="ECO:0007669"/>
    <property type="project" value="UniProtKB-UniRule"/>
</dbReference>
<protein>
    <recommendedName>
        <fullName evidence="15">Riboflavin biosynthesis protein</fullName>
    </recommendedName>
    <domain>
        <recommendedName>
            <fullName evidence="15">Riboflavin kinase</fullName>
            <ecNumber evidence="15">2.7.1.26</ecNumber>
        </recommendedName>
        <alternativeName>
            <fullName evidence="15">Flavokinase</fullName>
        </alternativeName>
    </domain>
    <domain>
        <recommendedName>
            <fullName evidence="15">FMN adenylyltransferase</fullName>
            <ecNumber evidence="15">2.7.7.2</ecNumber>
        </recommendedName>
        <alternativeName>
            <fullName evidence="15">FAD pyrophosphorylase</fullName>
        </alternativeName>
        <alternativeName>
            <fullName evidence="15">FAD synthase</fullName>
        </alternativeName>
    </domain>
</protein>
<dbReference type="SUPFAM" id="SSF52374">
    <property type="entry name" value="Nucleotidylyl transferase"/>
    <property type="match status" value="1"/>
</dbReference>
<keyword evidence="7 15" id="KW-0548">Nucleotidyltransferase</keyword>
<keyword evidence="6 15" id="KW-0808">Transferase</keyword>
<keyword evidence="4 15" id="KW-0285">Flavoprotein</keyword>
<dbReference type="Proteomes" id="UP000289996">
    <property type="component" value="Unassembled WGS sequence"/>
</dbReference>
<keyword evidence="18" id="KW-1185">Reference proteome</keyword>
<evidence type="ECO:0000256" key="6">
    <source>
        <dbReference type="ARBA" id="ARBA00022679"/>
    </source>
</evidence>
<dbReference type="InterPro" id="IPR015864">
    <property type="entry name" value="FAD_synthase"/>
</dbReference>
<dbReference type="GO" id="GO:0005524">
    <property type="term" value="F:ATP binding"/>
    <property type="evidence" value="ECO:0007669"/>
    <property type="project" value="UniProtKB-UniRule"/>
</dbReference>
<dbReference type="Gene3D" id="3.40.50.620">
    <property type="entry name" value="HUPs"/>
    <property type="match status" value="1"/>
</dbReference>
<evidence type="ECO:0000256" key="11">
    <source>
        <dbReference type="ARBA" id="ARBA00022840"/>
    </source>
</evidence>